<organism evidence="3 4">
    <name type="scientific">Halogeometricum rufum</name>
    <dbReference type="NCBI Taxonomy" id="553469"/>
    <lineage>
        <taxon>Archaea</taxon>
        <taxon>Methanobacteriati</taxon>
        <taxon>Methanobacteriota</taxon>
        <taxon>Stenosarchaea group</taxon>
        <taxon>Halobacteria</taxon>
        <taxon>Halobacteriales</taxon>
        <taxon>Haloferacaceae</taxon>
        <taxon>Halogeometricum</taxon>
    </lineage>
</organism>
<name>A0A1I6G9C1_9EURY</name>
<accession>A0A1I6G9C1</accession>
<dbReference type="EMBL" id="FOYT01000001">
    <property type="protein sequence ID" value="SFR38784.1"/>
    <property type="molecule type" value="Genomic_DNA"/>
</dbReference>
<evidence type="ECO:0000313" key="4">
    <source>
        <dbReference type="Proteomes" id="UP000198531"/>
    </source>
</evidence>
<dbReference type="OrthoDB" id="282474at2157"/>
<evidence type="ECO:0000259" key="1">
    <source>
        <dbReference type="Pfam" id="PF01408"/>
    </source>
</evidence>
<protein>
    <submittedName>
        <fullName evidence="3">Predicted dehydrogenase</fullName>
    </submittedName>
</protein>
<evidence type="ECO:0000259" key="2">
    <source>
        <dbReference type="Pfam" id="PF22725"/>
    </source>
</evidence>
<dbReference type="InterPro" id="IPR052515">
    <property type="entry name" value="Gfo/Idh/MocA_Oxidoreductase"/>
</dbReference>
<dbReference type="SUPFAM" id="SSF55347">
    <property type="entry name" value="Glyceraldehyde-3-phosphate dehydrogenase-like, C-terminal domain"/>
    <property type="match status" value="1"/>
</dbReference>
<dbReference type="RefSeq" id="WP_089804763.1">
    <property type="nucleotide sequence ID" value="NZ_FOYT01000001.1"/>
</dbReference>
<dbReference type="InterPro" id="IPR000683">
    <property type="entry name" value="Gfo/Idh/MocA-like_OxRdtase_N"/>
</dbReference>
<dbReference type="Pfam" id="PF22725">
    <property type="entry name" value="GFO_IDH_MocA_C3"/>
    <property type="match status" value="1"/>
</dbReference>
<gene>
    <name evidence="3" type="ORF">SAMN04487947_0777</name>
</gene>
<keyword evidence="4" id="KW-1185">Reference proteome</keyword>
<dbReference type="InterPro" id="IPR036291">
    <property type="entry name" value="NAD(P)-bd_dom_sf"/>
</dbReference>
<proteinExistence type="predicted"/>
<evidence type="ECO:0000313" key="3">
    <source>
        <dbReference type="EMBL" id="SFR38784.1"/>
    </source>
</evidence>
<dbReference type="Gene3D" id="3.40.50.720">
    <property type="entry name" value="NAD(P)-binding Rossmann-like Domain"/>
    <property type="match status" value="1"/>
</dbReference>
<feature type="domain" description="GFO/IDH/MocA-like oxidoreductase" evidence="2">
    <location>
        <begin position="145"/>
        <end position="240"/>
    </location>
</feature>
<dbReference type="SUPFAM" id="SSF51735">
    <property type="entry name" value="NAD(P)-binding Rossmann-fold domains"/>
    <property type="match status" value="1"/>
</dbReference>
<dbReference type="Pfam" id="PF01408">
    <property type="entry name" value="GFO_IDH_MocA"/>
    <property type="match status" value="1"/>
</dbReference>
<sequence length="312" mass="33540">MTVDIGVIGAGGMAERHTDNFDAVGARLAGVCSRSEESARELAEAHGATAYPDAETLFDAADLDAVLVTVPPFAHDDYELRAAERGVDFFVEKPLGLSREAARERRDAVAANDLVTQVGHQFRYADVVERAHELLADRTLAQVEGRWVDAVSPLPWWSREAESGGQLVEQSAHVFDLVRDFAGEAADVAAVGGHRVVDDVDFADSSVVAMRHDSGVVSHVTSTSASPEKDVSLELVAEDCRLELDLVSHTLDGTVDGESVHVEGDDRPYEKELDAFVTAVETDDPSLPRSPYADALRTFELTLDATDGLAVA</sequence>
<reference evidence="4" key="1">
    <citation type="submission" date="2016-10" db="EMBL/GenBank/DDBJ databases">
        <authorList>
            <person name="Varghese N."/>
            <person name="Submissions S."/>
        </authorList>
    </citation>
    <scope>NUCLEOTIDE SEQUENCE [LARGE SCALE GENOMIC DNA]</scope>
    <source>
        <strain evidence="4">CGMCC 1.7736</strain>
    </source>
</reference>
<dbReference type="InterPro" id="IPR055170">
    <property type="entry name" value="GFO_IDH_MocA-like_dom"/>
</dbReference>
<dbReference type="PANTHER" id="PTHR43249">
    <property type="entry name" value="UDP-N-ACETYL-2-AMINO-2-DEOXY-D-GLUCURONATE OXIDASE"/>
    <property type="match status" value="1"/>
</dbReference>
<dbReference type="PANTHER" id="PTHR43249:SF1">
    <property type="entry name" value="D-GLUCOSIDE 3-DEHYDROGENASE"/>
    <property type="match status" value="1"/>
</dbReference>
<dbReference type="Proteomes" id="UP000198531">
    <property type="component" value="Unassembled WGS sequence"/>
</dbReference>
<dbReference type="Gene3D" id="3.30.360.10">
    <property type="entry name" value="Dihydrodipicolinate Reductase, domain 2"/>
    <property type="match status" value="1"/>
</dbReference>
<dbReference type="AlphaFoldDB" id="A0A1I6G9C1"/>
<dbReference type="GO" id="GO:0000166">
    <property type="term" value="F:nucleotide binding"/>
    <property type="evidence" value="ECO:0007669"/>
    <property type="project" value="InterPro"/>
</dbReference>
<dbReference type="STRING" id="553469.SAMN04487947_0777"/>
<feature type="domain" description="Gfo/Idh/MocA-like oxidoreductase N-terminal" evidence="1">
    <location>
        <begin position="4"/>
        <end position="120"/>
    </location>
</feature>